<name>A0A653CER6_CALMS</name>
<accession>A0A653CER6</accession>
<reference evidence="1 2" key="1">
    <citation type="submission" date="2019-01" db="EMBL/GenBank/DDBJ databases">
        <authorList>
            <person name="Sayadi A."/>
        </authorList>
    </citation>
    <scope>NUCLEOTIDE SEQUENCE [LARGE SCALE GENOMIC DNA]</scope>
</reference>
<organism evidence="1 2">
    <name type="scientific">Callosobruchus maculatus</name>
    <name type="common">Southern cowpea weevil</name>
    <name type="synonym">Pulse bruchid</name>
    <dbReference type="NCBI Taxonomy" id="64391"/>
    <lineage>
        <taxon>Eukaryota</taxon>
        <taxon>Metazoa</taxon>
        <taxon>Ecdysozoa</taxon>
        <taxon>Arthropoda</taxon>
        <taxon>Hexapoda</taxon>
        <taxon>Insecta</taxon>
        <taxon>Pterygota</taxon>
        <taxon>Neoptera</taxon>
        <taxon>Endopterygota</taxon>
        <taxon>Coleoptera</taxon>
        <taxon>Polyphaga</taxon>
        <taxon>Cucujiformia</taxon>
        <taxon>Chrysomeloidea</taxon>
        <taxon>Chrysomelidae</taxon>
        <taxon>Bruchinae</taxon>
        <taxon>Bruchini</taxon>
        <taxon>Callosobruchus</taxon>
    </lineage>
</organism>
<keyword evidence="2" id="KW-1185">Reference proteome</keyword>
<protein>
    <submittedName>
        <fullName evidence="1">Uncharacterized protein</fullName>
    </submittedName>
</protein>
<dbReference type="AlphaFoldDB" id="A0A653CER6"/>
<evidence type="ECO:0000313" key="1">
    <source>
        <dbReference type="EMBL" id="VEN46226.1"/>
    </source>
</evidence>
<dbReference type="Proteomes" id="UP000410492">
    <property type="component" value="Unassembled WGS sequence"/>
</dbReference>
<gene>
    <name evidence="1" type="ORF">CALMAC_LOCUS8386</name>
</gene>
<proteinExistence type="predicted"/>
<dbReference type="EMBL" id="CAACVG010007594">
    <property type="protein sequence ID" value="VEN46226.1"/>
    <property type="molecule type" value="Genomic_DNA"/>
</dbReference>
<evidence type="ECO:0000313" key="2">
    <source>
        <dbReference type="Proteomes" id="UP000410492"/>
    </source>
</evidence>
<sequence>MIEQTQELKYLETKIQSNGRHQGDLNGRIDAAARMLKMIPQPVLLPKLKKSVNPDLPLALSD</sequence>